<comment type="caution">
    <text evidence="3">The sequence shown here is derived from an EMBL/GenBank/DDBJ whole genome shotgun (WGS) entry which is preliminary data.</text>
</comment>
<evidence type="ECO:0000256" key="1">
    <source>
        <dbReference type="ARBA" id="ARBA00022801"/>
    </source>
</evidence>
<feature type="domain" description="GAF" evidence="2">
    <location>
        <begin position="22"/>
        <end position="168"/>
    </location>
</feature>
<dbReference type="PANTHER" id="PTHR43156:SF2">
    <property type="entry name" value="STAGE II SPORULATION PROTEIN E"/>
    <property type="match status" value="1"/>
</dbReference>
<dbReference type="RefSeq" id="WP_218596256.1">
    <property type="nucleotide sequence ID" value="NZ_JADQDF010000001.1"/>
</dbReference>
<evidence type="ECO:0000313" key="3">
    <source>
        <dbReference type="EMBL" id="MBW0131689.1"/>
    </source>
</evidence>
<organism evidence="3 4">
    <name type="scientific">Pseudonocardia oceani</name>
    <dbReference type="NCBI Taxonomy" id="2792013"/>
    <lineage>
        <taxon>Bacteria</taxon>
        <taxon>Bacillati</taxon>
        <taxon>Actinomycetota</taxon>
        <taxon>Actinomycetes</taxon>
        <taxon>Pseudonocardiales</taxon>
        <taxon>Pseudonocardiaceae</taxon>
        <taxon>Pseudonocardia</taxon>
    </lineage>
</organism>
<feature type="domain" description="GAF" evidence="2">
    <location>
        <begin position="190"/>
        <end position="335"/>
    </location>
</feature>
<dbReference type="SMART" id="SM00065">
    <property type="entry name" value="GAF"/>
    <property type="match status" value="2"/>
</dbReference>
<proteinExistence type="predicted"/>
<dbReference type="InterPro" id="IPR052016">
    <property type="entry name" value="Bact_Sigma-Reg"/>
</dbReference>
<dbReference type="Pfam" id="PF13492">
    <property type="entry name" value="GAF_3"/>
    <property type="match status" value="1"/>
</dbReference>
<dbReference type="InterPro" id="IPR003018">
    <property type="entry name" value="GAF"/>
</dbReference>
<sequence>MATQGRLRGLLRANQVVTQDLELSVVLRRIAEAARELVGARYAALGVIAAGGGLAEFVHVGMAPDDAERIGHLPVGKGLLGALIDDPHAIRLERIGEDSRSAGFPDGHPPMGSFLGVPIRIRDEVFGNLYLAESTRGSFSNDDEQLIRALAATAGMAIENARLFEAARARQEWLRATAAVTQRLLGSDTDVVRPLQLIARSSRDLADADLVTVALPDGDGLRVDVAVGEAAATLLGARVGLDRSLAGRVFTTGKPLRVATPYELPGLDASTVHGLDVGPVVVVPLRGPRRVHGVLTLARRSGRVGFTAEDMDMAAGFAGQASLAVELAEARAEQQEAAVLDDRDRIGADLHDHVIQRLFAAGLSLQGIAAAIGPGEARDRTTAVIGDIDATISQIRTSVFQLQGSAPATP</sequence>
<reference evidence="3 4" key="1">
    <citation type="submission" date="2020-11" db="EMBL/GenBank/DDBJ databases">
        <title>Pseudonocardia abyssalis sp. nov. and Pseudonocardia oceani sp. nov., description and phylogenomic analysis of two novel actinomycetes isolated from the deep Southern Ocean.</title>
        <authorList>
            <person name="Parra J."/>
        </authorList>
    </citation>
    <scope>NUCLEOTIDE SEQUENCE [LARGE SCALE GENOMIC DNA]</scope>
    <source>
        <strain evidence="4">KRD185</strain>
    </source>
</reference>
<protein>
    <submittedName>
        <fullName evidence="3">GAF domain-containing protein</fullName>
    </submittedName>
</protein>
<dbReference type="Pfam" id="PF07730">
    <property type="entry name" value="HisKA_3"/>
    <property type="match status" value="1"/>
</dbReference>
<dbReference type="InterPro" id="IPR011712">
    <property type="entry name" value="Sig_transdc_His_kin_sub3_dim/P"/>
</dbReference>
<keyword evidence="1" id="KW-0378">Hydrolase</keyword>
<gene>
    <name evidence="3" type="ORF">I4I82_29025</name>
</gene>
<dbReference type="EMBL" id="JADQDF010000001">
    <property type="protein sequence ID" value="MBW0131689.1"/>
    <property type="molecule type" value="Genomic_DNA"/>
</dbReference>
<dbReference type="Proteomes" id="UP000694300">
    <property type="component" value="Unassembled WGS sequence"/>
</dbReference>
<dbReference type="PANTHER" id="PTHR43156">
    <property type="entry name" value="STAGE II SPORULATION PROTEIN E-RELATED"/>
    <property type="match status" value="1"/>
</dbReference>
<evidence type="ECO:0000259" key="2">
    <source>
        <dbReference type="SMART" id="SM00065"/>
    </source>
</evidence>
<keyword evidence="4" id="KW-1185">Reference proteome</keyword>
<dbReference type="Pfam" id="PF13185">
    <property type="entry name" value="GAF_2"/>
    <property type="match status" value="1"/>
</dbReference>
<evidence type="ECO:0000313" key="4">
    <source>
        <dbReference type="Proteomes" id="UP000694300"/>
    </source>
</evidence>
<name>A0ABS6UHE5_9PSEU</name>
<accession>A0ABS6UHE5</accession>